<sequence length="254" mass="26586">MARIAVLCGTGMSAFTSELALMQGATSDALRIDSNWGQVPATLVGLPEGELLLIDRHHSDDGSRTPPHMIEHRANVHAAASCQPDLVVSINSVGTMREDMPPGTIAVAGDVLDLAERPWTFHDDNASHADRTSPFDSAASEACVRTIEVSQGIVPSGIVVAQCIGPQFESPSEIDALERLGADAVGMTLGPESRLMSERGIPHVALSCCSNWAAGRNPGSPDSAIDHEAVDAVAATMSERLGNCMIALLAELGD</sequence>
<dbReference type="GO" id="GO:0017061">
    <property type="term" value="F:S-methyl-5-thioadenosine phosphorylase activity"/>
    <property type="evidence" value="ECO:0007669"/>
    <property type="project" value="InterPro"/>
</dbReference>
<dbReference type="SUPFAM" id="SSF53167">
    <property type="entry name" value="Purine and uridine phosphorylases"/>
    <property type="match status" value="1"/>
</dbReference>
<name>A0A2V3HS99_9ARCH</name>
<dbReference type="AlphaFoldDB" id="A0A2V3HS99"/>
<dbReference type="Gene3D" id="3.40.50.1580">
    <property type="entry name" value="Nucleoside phosphorylase domain"/>
    <property type="match status" value="1"/>
</dbReference>
<reference evidence="4 5" key="1">
    <citation type="journal article" date="2015" name="Nat. Commun.">
        <title>Genomic and transcriptomic evidence for scavenging of diverse organic compounds by widespread deep-sea archaea.</title>
        <authorList>
            <person name="Li M."/>
            <person name="Baker B.J."/>
            <person name="Anantharaman K."/>
            <person name="Jain S."/>
            <person name="Breier J.A."/>
            <person name="Dick G.J."/>
        </authorList>
    </citation>
    <scope>NUCLEOTIDE SEQUENCE [LARGE SCALE GENOMIC DNA]</scope>
    <source>
        <strain evidence="4">Cayman_51_deep</strain>
    </source>
</reference>
<dbReference type="EMBL" id="PSPG01000004">
    <property type="protein sequence ID" value="PXF22017.1"/>
    <property type="molecule type" value="Genomic_DNA"/>
</dbReference>
<dbReference type="InterPro" id="IPR010044">
    <property type="entry name" value="MTAP"/>
</dbReference>
<protein>
    <recommendedName>
        <fullName evidence="3">Nucleoside phosphorylase domain-containing protein</fullName>
    </recommendedName>
</protein>
<dbReference type="InterPro" id="IPR035994">
    <property type="entry name" value="Nucleoside_phosphorylase_sf"/>
</dbReference>
<dbReference type="Pfam" id="PF01048">
    <property type="entry name" value="PNP_UDP_1"/>
    <property type="match status" value="1"/>
</dbReference>
<dbReference type="Proteomes" id="UP000248161">
    <property type="component" value="Unassembled WGS sequence"/>
</dbReference>
<dbReference type="PANTHER" id="PTHR42679">
    <property type="entry name" value="S-METHYL-5'-THIOADENOSINE PHOSPHORYLASE"/>
    <property type="match status" value="1"/>
</dbReference>
<evidence type="ECO:0000313" key="5">
    <source>
        <dbReference type="Proteomes" id="UP000248161"/>
    </source>
</evidence>
<dbReference type="GO" id="GO:0019509">
    <property type="term" value="P:L-methionine salvage from methylthioadenosine"/>
    <property type="evidence" value="ECO:0007669"/>
    <property type="project" value="TreeGrafter"/>
</dbReference>
<dbReference type="InterPro" id="IPR000845">
    <property type="entry name" value="Nucleoside_phosphorylase_d"/>
</dbReference>
<evidence type="ECO:0000313" key="4">
    <source>
        <dbReference type="EMBL" id="PXF22017.1"/>
    </source>
</evidence>
<evidence type="ECO:0000256" key="2">
    <source>
        <dbReference type="ARBA" id="ARBA00022679"/>
    </source>
</evidence>
<dbReference type="GO" id="GO:0009116">
    <property type="term" value="P:nucleoside metabolic process"/>
    <property type="evidence" value="ECO:0007669"/>
    <property type="project" value="InterPro"/>
</dbReference>
<comment type="caution">
    <text evidence="4">The sequence shown here is derived from an EMBL/GenBank/DDBJ whole genome shotgun (WGS) entry which is preliminary data.</text>
</comment>
<organism evidence="4 5">
    <name type="scientific">Candidatus Thalassarchaeum betae</name>
    <dbReference type="NCBI Taxonomy" id="2599289"/>
    <lineage>
        <taxon>Archaea</taxon>
        <taxon>Methanobacteriati</taxon>
        <taxon>Thermoplasmatota</taxon>
        <taxon>Candidatus Poseidoniia</taxon>
        <taxon>Candidatus Poseidoniales</taxon>
        <taxon>Candidatus Thalassarchaeaceae</taxon>
        <taxon>Candidatus Thalassarchaeum</taxon>
    </lineage>
</organism>
<gene>
    <name evidence="4" type="ORF">CXX69_02615</name>
</gene>
<dbReference type="GO" id="GO:0005829">
    <property type="term" value="C:cytosol"/>
    <property type="evidence" value="ECO:0007669"/>
    <property type="project" value="TreeGrafter"/>
</dbReference>
<dbReference type="PANTHER" id="PTHR42679:SF2">
    <property type="entry name" value="S-METHYL-5'-THIOADENOSINE PHOSPHORYLASE"/>
    <property type="match status" value="1"/>
</dbReference>
<dbReference type="CDD" id="cd09010">
    <property type="entry name" value="MTAP_SsMTAPII_like_MTIP"/>
    <property type="match status" value="1"/>
</dbReference>
<evidence type="ECO:0000259" key="3">
    <source>
        <dbReference type="Pfam" id="PF01048"/>
    </source>
</evidence>
<proteinExistence type="predicted"/>
<keyword evidence="2" id="KW-0808">Transferase</keyword>
<accession>A0A2V3HS99</accession>
<keyword evidence="1" id="KW-0328">Glycosyltransferase</keyword>
<feature type="domain" description="Nucleoside phosphorylase" evidence="3">
    <location>
        <begin position="66"/>
        <end position="249"/>
    </location>
</feature>
<evidence type="ECO:0000256" key="1">
    <source>
        <dbReference type="ARBA" id="ARBA00022676"/>
    </source>
</evidence>